<dbReference type="GO" id="GO:0003678">
    <property type="term" value="F:DNA helicase activity"/>
    <property type="evidence" value="ECO:0007669"/>
    <property type="project" value="UniProtKB-EC"/>
</dbReference>
<keyword evidence="3" id="KW-0378">Hydrolase</keyword>
<feature type="compositionally biased region" description="Pro residues" evidence="1">
    <location>
        <begin position="504"/>
        <end position="523"/>
    </location>
</feature>
<dbReference type="STRING" id="161896.UL81_11370"/>
<dbReference type="AlphaFoldDB" id="A0A0F6R032"/>
<accession>A0A0F6R032</accession>
<evidence type="ECO:0000256" key="1">
    <source>
        <dbReference type="SAM" id="MobiDB-lite"/>
    </source>
</evidence>
<evidence type="ECO:0000313" key="3">
    <source>
        <dbReference type="EMBL" id="AKE40203.1"/>
    </source>
</evidence>
<keyword evidence="4" id="KW-1185">Reference proteome</keyword>
<name>A0A0F6R032_9CORY</name>
<dbReference type="Proteomes" id="UP000033566">
    <property type="component" value="Chromosome"/>
</dbReference>
<dbReference type="RefSeq" id="WP_035106164.1">
    <property type="nucleotide sequence ID" value="NZ_CP011311.1"/>
</dbReference>
<dbReference type="HOGENOM" id="CLU_024970_6_0_11"/>
<dbReference type="InterPro" id="IPR038461">
    <property type="entry name" value="Schlafen_AlbA_2_dom_sf"/>
</dbReference>
<dbReference type="KEGG" id="ccj:UL81_11370"/>
<evidence type="ECO:0000259" key="2">
    <source>
        <dbReference type="Pfam" id="PF04326"/>
    </source>
</evidence>
<dbReference type="Pfam" id="PF04326">
    <property type="entry name" value="SLFN_AlbA_2"/>
    <property type="match status" value="1"/>
</dbReference>
<reference evidence="3 4" key="1">
    <citation type="journal article" date="2015" name="Genome Announc.">
        <title>Complete Genome Sequence of Corynebacterium camporealensis DSM 44610, Isolated from the Milk of a Manchega Sheep with Subclinical Mastitis.</title>
        <authorList>
            <person name="Ruckert C."/>
            <person name="Albersmeier A."/>
            <person name="Winkler A."/>
            <person name="Tauch A."/>
        </authorList>
    </citation>
    <scope>NUCLEOTIDE SEQUENCE [LARGE SCALE GENOMIC DNA]</scope>
    <source>
        <strain evidence="3 4">DSM 44610</strain>
    </source>
</reference>
<proteinExistence type="predicted"/>
<dbReference type="EC" id="3.6.4.12" evidence="3"/>
<dbReference type="InterPro" id="IPR038475">
    <property type="entry name" value="RecG_C_sf"/>
</dbReference>
<dbReference type="GO" id="GO:0016787">
    <property type="term" value="F:hydrolase activity"/>
    <property type="evidence" value="ECO:0007669"/>
    <property type="project" value="UniProtKB-KW"/>
</dbReference>
<dbReference type="Gene3D" id="3.30.950.30">
    <property type="entry name" value="Schlafen, AAA domain"/>
    <property type="match status" value="1"/>
</dbReference>
<dbReference type="EMBL" id="CP011311">
    <property type="protein sequence ID" value="AKE40203.1"/>
    <property type="molecule type" value="Genomic_DNA"/>
</dbReference>
<evidence type="ECO:0000313" key="4">
    <source>
        <dbReference type="Proteomes" id="UP000033566"/>
    </source>
</evidence>
<dbReference type="Gene3D" id="3.30.565.60">
    <property type="match status" value="1"/>
</dbReference>
<dbReference type="PANTHER" id="PTHR30595">
    <property type="entry name" value="GLPR-RELATED TRANSCRIPTIONAL REPRESSOR"/>
    <property type="match status" value="1"/>
</dbReference>
<dbReference type="Pfam" id="PF13749">
    <property type="entry name" value="HATPase_c_4"/>
    <property type="match status" value="1"/>
</dbReference>
<dbReference type="OrthoDB" id="9805115at2"/>
<gene>
    <name evidence="3" type="ORF">UL81_11370</name>
</gene>
<organism evidence="3 4">
    <name type="scientific">Corynebacterium camporealensis</name>
    <dbReference type="NCBI Taxonomy" id="161896"/>
    <lineage>
        <taxon>Bacteria</taxon>
        <taxon>Bacillati</taxon>
        <taxon>Actinomycetota</taxon>
        <taxon>Actinomycetes</taxon>
        <taxon>Mycobacteriales</taxon>
        <taxon>Corynebacteriaceae</taxon>
        <taxon>Corynebacterium</taxon>
    </lineage>
</organism>
<feature type="region of interest" description="Disordered" evidence="1">
    <location>
        <begin position="488"/>
        <end position="536"/>
    </location>
</feature>
<dbReference type="InterPro" id="IPR036388">
    <property type="entry name" value="WH-like_DNA-bd_sf"/>
</dbReference>
<dbReference type="PANTHER" id="PTHR30595:SF6">
    <property type="entry name" value="SCHLAFEN ALBA-2 DOMAIN-CONTAINING PROTEIN"/>
    <property type="match status" value="1"/>
</dbReference>
<dbReference type="InterPro" id="IPR007421">
    <property type="entry name" value="Schlafen_AlbA_2_dom"/>
</dbReference>
<dbReference type="PATRIC" id="fig|161896.4.peg.2218"/>
<feature type="domain" description="Schlafen AlbA-2" evidence="2">
    <location>
        <begin position="22"/>
        <end position="138"/>
    </location>
</feature>
<protein>
    <submittedName>
        <fullName evidence="3">Putative transcriptional regulator with HTH domain</fullName>
        <ecNumber evidence="3">3.6.4.12</ecNumber>
    </submittedName>
</protein>
<dbReference type="Gene3D" id="1.10.10.10">
    <property type="entry name" value="Winged helix-like DNA-binding domain superfamily/Winged helix DNA-binding domain"/>
    <property type="match status" value="1"/>
</dbReference>
<sequence length="602" mass="65337">MNVEEIREIIQLLRESGSDNYRIEAKDASQGLPESLDETLSAFGNMPEGGIILLGVAENGGSFDVTGVWDAAEAQAALGGKARNRIVPALQLGAIDVATVEGKQVVTCVVPPQPAEFKPFRVKKYGPSFTRSADGDYQLSGREELYLASAGKHQFYDRAPVAGASVEKDLDQNLVEQYLAAQLQSAPRLSRASREEQLMRTNVVADDSGTPTVAAIYALGVHPQQFFPHLAIKAHVNPGPGSDPSVRLMNQRQFSGPVPDLLDQAFSWVQEHLNSAVVFNDGQGRDLPELPAVAIRELIANAIVHRDLSPASDGTYVEIIKAPTKLIIKSPGGLWGITERQLGFTGPHARNPVLYDMCSAIRTQHGNRIIEAHATGIPAVRQALSEAFLPEPYFKDGVINFQATLSSTSTFSAEQLAWLSRLPGAATLSAAQKHALVTMYNGEEVTNSSYREAFPMDSVKARNELQELVHFGLVEVTGSGRSTAYSLKESAKRNPFSVDLPQTSQPPTPEPATPEPQRQPVPGPSISHDTEPQGYLSTEQKAARVREALQEAGIPLSHEELLEATGMTRGQLAPTRKRMVDSGELLTTKTPLRARNQKYYLA</sequence>